<dbReference type="EMBL" id="KQ417510">
    <property type="protein sequence ID" value="KOF91515.1"/>
    <property type="molecule type" value="Genomic_DNA"/>
</dbReference>
<sequence length="53" mass="6294">MTWLHGNHITTWQLPVLIAMTATIIKTMMVIICYINDKILAEEYRQIRSLLYQ</sequence>
<evidence type="ECO:0000256" key="1">
    <source>
        <dbReference type="SAM" id="Phobius"/>
    </source>
</evidence>
<organism evidence="2">
    <name type="scientific">Octopus bimaculoides</name>
    <name type="common">California two-spotted octopus</name>
    <dbReference type="NCBI Taxonomy" id="37653"/>
    <lineage>
        <taxon>Eukaryota</taxon>
        <taxon>Metazoa</taxon>
        <taxon>Spiralia</taxon>
        <taxon>Lophotrochozoa</taxon>
        <taxon>Mollusca</taxon>
        <taxon>Cephalopoda</taxon>
        <taxon>Coleoidea</taxon>
        <taxon>Octopodiformes</taxon>
        <taxon>Octopoda</taxon>
        <taxon>Incirrata</taxon>
        <taxon>Octopodidae</taxon>
        <taxon>Octopus</taxon>
    </lineage>
</organism>
<gene>
    <name evidence="2" type="ORF">OCBIM_22008569mg</name>
</gene>
<keyword evidence="1" id="KW-1133">Transmembrane helix</keyword>
<evidence type="ECO:0000313" key="2">
    <source>
        <dbReference type="EMBL" id="KOF91515.1"/>
    </source>
</evidence>
<feature type="transmembrane region" description="Helical" evidence="1">
    <location>
        <begin position="12"/>
        <end position="35"/>
    </location>
</feature>
<dbReference type="AlphaFoldDB" id="A0A0L8HRZ6"/>
<proteinExistence type="predicted"/>
<protein>
    <submittedName>
        <fullName evidence="2">Uncharacterized protein</fullName>
    </submittedName>
</protein>
<keyword evidence="1" id="KW-0472">Membrane</keyword>
<name>A0A0L8HRZ6_OCTBM</name>
<reference evidence="2" key="1">
    <citation type="submission" date="2015-07" db="EMBL/GenBank/DDBJ databases">
        <title>MeaNS - Measles Nucleotide Surveillance Program.</title>
        <authorList>
            <person name="Tran T."/>
            <person name="Druce J."/>
        </authorList>
    </citation>
    <scope>NUCLEOTIDE SEQUENCE</scope>
    <source>
        <strain evidence="2">UCB-OBI-ISO-001</strain>
        <tissue evidence="2">Gonad</tissue>
    </source>
</reference>
<keyword evidence="1" id="KW-0812">Transmembrane</keyword>
<accession>A0A0L8HRZ6</accession>